<proteinExistence type="predicted"/>
<evidence type="ECO:0000313" key="3">
    <source>
        <dbReference type="EMBL" id="KAK4319678.1"/>
    </source>
</evidence>
<sequence>MLPSGTLDGPSAIRKESKIAKSRDKLTRHSHGSGWDKQSCTLYPGETSYNLQSNQESVDLTSSVAPHSCDTSVAGDQTGCIGFGSSYVTERVDGWYGGVDELTQTENMEYTGGELHLVEETRKSTIENYKSKRKRRPQLRGLKNKLERLSQEVTDLRLQKRSTEANIRFMEEEIERVQCNVSVSSLDGDAPLNMLLTEEGL</sequence>
<feature type="coiled-coil region" evidence="1">
    <location>
        <begin position="139"/>
        <end position="180"/>
    </location>
</feature>
<dbReference type="AlphaFoldDB" id="A0AAE1Q4B5"/>
<protein>
    <submittedName>
        <fullName evidence="3">Uncharacterized protein</fullName>
    </submittedName>
</protein>
<comment type="caution">
    <text evidence="3">The sequence shown here is derived from an EMBL/GenBank/DDBJ whole genome shotgun (WGS) entry which is preliminary data.</text>
</comment>
<name>A0AAE1Q4B5_9EUCA</name>
<dbReference type="EMBL" id="JAWZYT010000733">
    <property type="protein sequence ID" value="KAK4319678.1"/>
    <property type="molecule type" value="Genomic_DNA"/>
</dbReference>
<dbReference type="Proteomes" id="UP001292094">
    <property type="component" value="Unassembled WGS sequence"/>
</dbReference>
<gene>
    <name evidence="3" type="ORF">Pmani_009413</name>
</gene>
<reference evidence="3" key="1">
    <citation type="submission" date="2023-11" db="EMBL/GenBank/DDBJ databases">
        <title>Genome assemblies of two species of porcelain crab, Petrolisthes cinctipes and Petrolisthes manimaculis (Anomura: Porcellanidae).</title>
        <authorList>
            <person name="Angst P."/>
        </authorList>
    </citation>
    <scope>NUCLEOTIDE SEQUENCE</scope>
    <source>
        <strain evidence="3">PB745_02</strain>
        <tissue evidence="3">Gill</tissue>
    </source>
</reference>
<evidence type="ECO:0000256" key="2">
    <source>
        <dbReference type="SAM" id="MobiDB-lite"/>
    </source>
</evidence>
<accession>A0AAE1Q4B5</accession>
<feature type="compositionally biased region" description="Basic and acidic residues" evidence="2">
    <location>
        <begin position="13"/>
        <end position="27"/>
    </location>
</feature>
<keyword evidence="4" id="KW-1185">Reference proteome</keyword>
<organism evidence="3 4">
    <name type="scientific">Petrolisthes manimaculis</name>
    <dbReference type="NCBI Taxonomy" id="1843537"/>
    <lineage>
        <taxon>Eukaryota</taxon>
        <taxon>Metazoa</taxon>
        <taxon>Ecdysozoa</taxon>
        <taxon>Arthropoda</taxon>
        <taxon>Crustacea</taxon>
        <taxon>Multicrustacea</taxon>
        <taxon>Malacostraca</taxon>
        <taxon>Eumalacostraca</taxon>
        <taxon>Eucarida</taxon>
        <taxon>Decapoda</taxon>
        <taxon>Pleocyemata</taxon>
        <taxon>Anomura</taxon>
        <taxon>Galatheoidea</taxon>
        <taxon>Porcellanidae</taxon>
        <taxon>Petrolisthes</taxon>
    </lineage>
</organism>
<keyword evidence="1" id="KW-0175">Coiled coil</keyword>
<evidence type="ECO:0000256" key="1">
    <source>
        <dbReference type="SAM" id="Coils"/>
    </source>
</evidence>
<feature type="region of interest" description="Disordered" evidence="2">
    <location>
        <begin position="1"/>
        <end position="37"/>
    </location>
</feature>
<evidence type="ECO:0000313" key="4">
    <source>
        <dbReference type="Proteomes" id="UP001292094"/>
    </source>
</evidence>